<feature type="transmembrane region" description="Helical" evidence="1">
    <location>
        <begin position="213"/>
        <end position="234"/>
    </location>
</feature>
<dbReference type="AlphaFoldDB" id="E4RQ70"/>
<keyword evidence="1" id="KW-1133">Transmembrane helix</keyword>
<dbReference type="KEGG" id="lby:Lbys_1738"/>
<organism evidence="2 3">
    <name type="scientific">Leadbetterella byssophila (strain DSM 17132 / JCM 16389 / KACC 11308 / NBRC 106382 / 4M15)</name>
    <dbReference type="NCBI Taxonomy" id="649349"/>
    <lineage>
        <taxon>Bacteria</taxon>
        <taxon>Pseudomonadati</taxon>
        <taxon>Bacteroidota</taxon>
        <taxon>Cytophagia</taxon>
        <taxon>Cytophagales</taxon>
        <taxon>Leadbetterellaceae</taxon>
        <taxon>Leadbetterella</taxon>
    </lineage>
</organism>
<feature type="transmembrane region" description="Helical" evidence="1">
    <location>
        <begin position="144"/>
        <end position="164"/>
    </location>
</feature>
<evidence type="ECO:0000313" key="3">
    <source>
        <dbReference type="Proteomes" id="UP000007435"/>
    </source>
</evidence>
<feature type="transmembrane region" description="Helical" evidence="1">
    <location>
        <begin position="381"/>
        <end position="402"/>
    </location>
</feature>
<dbReference type="OrthoDB" id="637094at2"/>
<feature type="transmembrane region" description="Helical" evidence="1">
    <location>
        <begin position="119"/>
        <end position="138"/>
    </location>
</feature>
<dbReference type="STRING" id="649349.Lbys_1738"/>
<feature type="transmembrane region" description="Helical" evidence="1">
    <location>
        <begin position="279"/>
        <end position="298"/>
    </location>
</feature>
<proteinExistence type="predicted"/>
<accession>E4RQ70</accession>
<feature type="transmembrane region" description="Helical" evidence="1">
    <location>
        <begin position="310"/>
        <end position="331"/>
    </location>
</feature>
<dbReference type="HOGENOM" id="CLU_049023_0_0_10"/>
<reference key="1">
    <citation type="submission" date="2010-11" db="EMBL/GenBank/DDBJ databases">
        <title>The complete genome of Leadbetterella byssophila DSM 17132.</title>
        <authorList>
            <consortium name="US DOE Joint Genome Institute (JGI-PGF)"/>
            <person name="Lucas S."/>
            <person name="Copeland A."/>
            <person name="Lapidus A."/>
            <person name="Glavina del Rio T."/>
            <person name="Dalin E."/>
            <person name="Tice H."/>
            <person name="Bruce D."/>
            <person name="Goodwin L."/>
            <person name="Pitluck S."/>
            <person name="Kyrpides N."/>
            <person name="Mavromatis K."/>
            <person name="Ivanova N."/>
            <person name="Teshima H."/>
            <person name="Brettin T."/>
            <person name="Detter J.C."/>
            <person name="Han C."/>
            <person name="Tapia R."/>
            <person name="Land M."/>
            <person name="Hauser L."/>
            <person name="Markowitz V."/>
            <person name="Cheng J.-F."/>
            <person name="Hugenholtz P."/>
            <person name="Woyke T."/>
            <person name="Wu D."/>
            <person name="Tindall B."/>
            <person name="Pomrenke H.G."/>
            <person name="Brambilla E."/>
            <person name="Klenk H.-P."/>
            <person name="Eisen J.A."/>
        </authorList>
    </citation>
    <scope>NUCLEOTIDE SEQUENCE [LARGE SCALE GENOMIC DNA]</scope>
    <source>
        <strain>DSM 17132</strain>
    </source>
</reference>
<keyword evidence="1" id="KW-0472">Membrane</keyword>
<evidence type="ECO:0000313" key="2">
    <source>
        <dbReference type="EMBL" id="ADQ17445.1"/>
    </source>
</evidence>
<name>E4RQ70_LEAB4</name>
<dbReference type="eggNOG" id="ENOG502Z81H">
    <property type="taxonomic scope" value="Bacteria"/>
</dbReference>
<keyword evidence="3" id="KW-1185">Reference proteome</keyword>
<dbReference type="EMBL" id="CP002305">
    <property type="protein sequence ID" value="ADQ17445.1"/>
    <property type="molecule type" value="Genomic_DNA"/>
</dbReference>
<feature type="transmembrane region" description="Helical" evidence="1">
    <location>
        <begin position="91"/>
        <end position="110"/>
    </location>
</feature>
<feature type="transmembrane region" description="Helical" evidence="1">
    <location>
        <begin position="343"/>
        <end position="361"/>
    </location>
</feature>
<keyword evidence="1" id="KW-0812">Transmembrane</keyword>
<dbReference type="Proteomes" id="UP000007435">
    <property type="component" value="Chromosome"/>
</dbReference>
<reference evidence="2 3" key="2">
    <citation type="journal article" date="2011" name="Stand. Genomic Sci.">
        <title>Complete genome sequence of Leadbetterella byssophila type strain (4M15).</title>
        <authorList>
            <person name="Abt B."/>
            <person name="Teshima H."/>
            <person name="Lucas S."/>
            <person name="Lapidus A."/>
            <person name="Del Rio T.G."/>
            <person name="Nolan M."/>
            <person name="Tice H."/>
            <person name="Cheng J.F."/>
            <person name="Pitluck S."/>
            <person name="Liolios K."/>
            <person name="Pagani I."/>
            <person name="Ivanova N."/>
            <person name="Mavromatis K."/>
            <person name="Pati A."/>
            <person name="Tapia R."/>
            <person name="Han C."/>
            <person name="Goodwin L."/>
            <person name="Chen A."/>
            <person name="Palaniappan K."/>
            <person name="Land M."/>
            <person name="Hauser L."/>
            <person name="Chang Y.J."/>
            <person name="Jeffries C.D."/>
            <person name="Rohde M."/>
            <person name="Goker M."/>
            <person name="Tindall B.J."/>
            <person name="Detter J.C."/>
            <person name="Woyke T."/>
            <person name="Bristow J."/>
            <person name="Eisen J.A."/>
            <person name="Markowitz V."/>
            <person name="Hugenholtz P."/>
            <person name="Klenk H.P."/>
            <person name="Kyrpides N.C."/>
        </authorList>
    </citation>
    <scope>NUCLEOTIDE SEQUENCE [LARGE SCALE GENOMIC DNA]</scope>
    <source>
        <strain evidence="3">DSM 17132 / JCM 16389 / KACC 11308 / NBRC 106382 / 4M15</strain>
    </source>
</reference>
<sequence length="405" mass="46563">MKEQIFENLQNPEVLEHLYRKNKSGFKTAFSSLPEEVNHLPIVQFWNTRLYFKEESVITKNEWMTVGLICFFLGLYAKIPDFFPAVESDSFYLRNLPFILFGGLSVYFVWSKRIALSTILPFLLIFLLSLCYIHFLPLNRDTTHLAFIHLPFFLWSILGYIYAGNDNKAKLEFLQYIGDLVVMTVIILLSGALMTGLTLGLFDLINVNITDFYVHYVIIWGLASAPVVSTFLLEKYPQMVSQVAPTIAKIFTPMVLLILSAYLVTLLYSGKDPYTDRDFLLVFNLVLIGVLALIFFSIAENNGSSFSRWVLFLLALVSFIVNAVALSAILFRITSYGWTPNRFAIFGGNLLIFIHLLWITWQLGRSLKSSIPLEGVNRVLLSYIPVYILWMMFITFFLPLIWSFK</sequence>
<dbReference type="RefSeq" id="WP_013408494.1">
    <property type="nucleotide sequence ID" value="NC_014655.1"/>
</dbReference>
<protein>
    <submittedName>
        <fullName evidence="2">Group-specific protein</fullName>
    </submittedName>
</protein>
<gene>
    <name evidence="2" type="ordered locus">Lbys_1738</name>
</gene>
<feature type="transmembrane region" description="Helical" evidence="1">
    <location>
        <begin position="246"/>
        <end position="267"/>
    </location>
</feature>
<evidence type="ECO:0000256" key="1">
    <source>
        <dbReference type="SAM" id="Phobius"/>
    </source>
</evidence>
<feature type="transmembrane region" description="Helical" evidence="1">
    <location>
        <begin position="176"/>
        <end position="201"/>
    </location>
</feature>